<evidence type="ECO:0000313" key="2">
    <source>
        <dbReference type="Proteomes" id="UP000499080"/>
    </source>
</evidence>
<comment type="caution">
    <text evidence="1">The sequence shown here is derived from an EMBL/GenBank/DDBJ whole genome shotgun (WGS) entry which is preliminary data.</text>
</comment>
<sequence length="202" mass="22355">MTVFMSWGLPANCDARHAETVHRALQDRPLDIEPPHLARLKIESLLVSVLFRKSLHPRSSLFNPHLLLTGGAVKKASPRIPVNSVGEVHLSESLLAPYLFVPFLLSPAVSQAGDKLSFQSLPLKSSPLSPDWIPGSLCRRFNEDFPLRHLLCPVTHGVGKKLLLANDLGGSYNGHKEETLNILRREAIIPSAKCSEHTRQNE</sequence>
<organism evidence="1 2">
    <name type="scientific">Araneus ventricosus</name>
    <name type="common">Orbweaver spider</name>
    <name type="synonym">Epeira ventricosa</name>
    <dbReference type="NCBI Taxonomy" id="182803"/>
    <lineage>
        <taxon>Eukaryota</taxon>
        <taxon>Metazoa</taxon>
        <taxon>Ecdysozoa</taxon>
        <taxon>Arthropoda</taxon>
        <taxon>Chelicerata</taxon>
        <taxon>Arachnida</taxon>
        <taxon>Araneae</taxon>
        <taxon>Araneomorphae</taxon>
        <taxon>Entelegynae</taxon>
        <taxon>Araneoidea</taxon>
        <taxon>Araneidae</taxon>
        <taxon>Araneus</taxon>
    </lineage>
</organism>
<dbReference type="AlphaFoldDB" id="A0A4Y2SFH9"/>
<evidence type="ECO:0000313" key="1">
    <source>
        <dbReference type="EMBL" id="GBN86631.1"/>
    </source>
</evidence>
<reference evidence="1 2" key="1">
    <citation type="journal article" date="2019" name="Sci. Rep.">
        <title>Orb-weaving spider Araneus ventricosus genome elucidates the spidroin gene catalogue.</title>
        <authorList>
            <person name="Kono N."/>
            <person name="Nakamura H."/>
            <person name="Ohtoshi R."/>
            <person name="Moran D.A.P."/>
            <person name="Shinohara A."/>
            <person name="Yoshida Y."/>
            <person name="Fujiwara M."/>
            <person name="Mori M."/>
            <person name="Tomita M."/>
            <person name="Arakawa K."/>
        </authorList>
    </citation>
    <scope>NUCLEOTIDE SEQUENCE [LARGE SCALE GENOMIC DNA]</scope>
</reference>
<dbReference type="EMBL" id="BGPR01021389">
    <property type="protein sequence ID" value="GBN86631.1"/>
    <property type="molecule type" value="Genomic_DNA"/>
</dbReference>
<name>A0A4Y2SFH9_ARAVE</name>
<gene>
    <name evidence="1" type="ORF">AVEN_131863_1</name>
</gene>
<accession>A0A4Y2SFH9</accession>
<protein>
    <submittedName>
        <fullName evidence="1">Uncharacterized protein</fullName>
    </submittedName>
</protein>
<dbReference type="Proteomes" id="UP000499080">
    <property type="component" value="Unassembled WGS sequence"/>
</dbReference>
<keyword evidence="2" id="KW-1185">Reference proteome</keyword>
<proteinExistence type="predicted"/>